<dbReference type="SMART" id="SM00829">
    <property type="entry name" value="PKS_ER"/>
    <property type="match status" value="1"/>
</dbReference>
<dbReference type="Pfam" id="PF00107">
    <property type="entry name" value="ADH_zinc_N"/>
    <property type="match status" value="1"/>
</dbReference>
<reference evidence="4" key="1">
    <citation type="journal article" date="2023" name="Plant Biotechnol. J.">
        <title>Chromosome-level wild Hevea brasiliensis genome provides new tools for genomic-assisted breeding and valuable loci to elevate rubber yield.</title>
        <authorList>
            <person name="Cheng H."/>
            <person name="Song X."/>
            <person name="Hu Y."/>
            <person name="Wu T."/>
            <person name="Yang Q."/>
            <person name="An Z."/>
            <person name="Feng S."/>
            <person name="Deng Z."/>
            <person name="Wu W."/>
            <person name="Zeng X."/>
            <person name="Tu M."/>
            <person name="Wang X."/>
            <person name="Huang H."/>
        </authorList>
    </citation>
    <scope>NUCLEOTIDE SEQUENCE</scope>
    <source>
        <strain evidence="4">MT/VB/25A 57/8</strain>
    </source>
</reference>
<dbReference type="SUPFAM" id="SSF51735">
    <property type="entry name" value="NAD(P)-binding Rossmann-fold domains"/>
    <property type="match status" value="1"/>
</dbReference>
<evidence type="ECO:0000256" key="2">
    <source>
        <dbReference type="ARBA" id="ARBA00023002"/>
    </source>
</evidence>
<gene>
    <name evidence="4" type="ORF">P3X46_020391</name>
</gene>
<dbReference type="InterPro" id="IPR014189">
    <property type="entry name" value="Quinone_OxRdtase_PIG3"/>
</dbReference>
<keyword evidence="5" id="KW-1185">Reference proteome</keyword>
<dbReference type="Gene3D" id="3.90.180.10">
    <property type="entry name" value="Medium-chain alcohol dehydrogenases, catalytic domain"/>
    <property type="match status" value="2"/>
</dbReference>
<accession>A0ABQ9LLR5</accession>
<dbReference type="CDD" id="cd05276">
    <property type="entry name" value="p53_inducible_oxidoreductase"/>
    <property type="match status" value="1"/>
</dbReference>
<dbReference type="PANTHER" id="PTHR48106">
    <property type="entry name" value="QUINONE OXIDOREDUCTASE PIG3-RELATED"/>
    <property type="match status" value="1"/>
</dbReference>
<feature type="domain" description="Enoyl reductase (ER)" evidence="3">
    <location>
        <begin position="10"/>
        <end position="268"/>
    </location>
</feature>
<dbReference type="InterPro" id="IPR036291">
    <property type="entry name" value="NAD(P)-bd_dom_sf"/>
</dbReference>
<dbReference type="InterPro" id="IPR013149">
    <property type="entry name" value="ADH-like_C"/>
</dbReference>
<dbReference type="InterPro" id="IPR011032">
    <property type="entry name" value="GroES-like_sf"/>
</dbReference>
<keyword evidence="1" id="KW-0521">NADP</keyword>
<dbReference type="Proteomes" id="UP001174677">
    <property type="component" value="Chromosome 11"/>
</dbReference>
<evidence type="ECO:0000256" key="1">
    <source>
        <dbReference type="ARBA" id="ARBA00022857"/>
    </source>
</evidence>
<dbReference type="InterPro" id="IPR013154">
    <property type="entry name" value="ADH-like_N"/>
</dbReference>
<protein>
    <recommendedName>
        <fullName evidence="3">Enoyl reductase (ER) domain-containing protein</fullName>
    </recommendedName>
</protein>
<dbReference type="Gene3D" id="3.40.50.720">
    <property type="entry name" value="NAD(P)-binding Rossmann-like Domain"/>
    <property type="match status" value="1"/>
</dbReference>
<proteinExistence type="predicted"/>
<name>A0ABQ9LLR5_HEVBR</name>
<dbReference type="InterPro" id="IPR020843">
    <property type="entry name" value="ER"/>
</dbReference>
<evidence type="ECO:0000313" key="5">
    <source>
        <dbReference type="Proteomes" id="UP001174677"/>
    </source>
</evidence>
<comment type="caution">
    <text evidence="4">The sequence shown here is derived from an EMBL/GenBank/DDBJ whole genome shotgun (WGS) entry which is preliminary data.</text>
</comment>
<evidence type="ECO:0000259" key="3">
    <source>
        <dbReference type="SMART" id="SM00829"/>
    </source>
</evidence>
<sequence>MKAIVITTPGDVEVLRLQEVEDPQIEDDEVLIKVEATYPPPRGASPYPGLEYSGTIEATGKLVSRWKVGDHPNSYQTVSFAFDSLVHVQVCALLSGGGYAEKVAVSAGQVLPVPSGISIKEAAAFPEVACTVWSTIFMTSRLSAGVHGGSSGIGTFAIQIAKTRGVKVFVTAGNEEKLVVCKELGADVFINYRAEDFVARVKEETSGKASGLRMSPENKAEIVNEVEKNVWPAVVAGRVKPVVHKQCPLSSEAHWLIESSQHIGKILLIP</sequence>
<dbReference type="SUPFAM" id="SSF50129">
    <property type="entry name" value="GroES-like"/>
    <property type="match status" value="1"/>
</dbReference>
<organism evidence="4 5">
    <name type="scientific">Hevea brasiliensis</name>
    <name type="common">Para rubber tree</name>
    <name type="synonym">Siphonia brasiliensis</name>
    <dbReference type="NCBI Taxonomy" id="3981"/>
    <lineage>
        <taxon>Eukaryota</taxon>
        <taxon>Viridiplantae</taxon>
        <taxon>Streptophyta</taxon>
        <taxon>Embryophyta</taxon>
        <taxon>Tracheophyta</taxon>
        <taxon>Spermatophyta</taxon>
        <taxon>Magnoliopsida</taxon>
        <taxon>eudicotyledons</taxon>
        <taxon>Gunneridae</taxon>
        <taxon>Pentapetalae</taxon>
        <taxon>rosids</taxon>
        <taxon>fabids</taxon>
        <taxon>Malpighiales</taxon>
        <taxon>Euphorbiaceae</taxon>
        <taxon>Crotonoideae</taxon>
        <taxon>Micrandreae</taxon>
        <taxon>Hevea</taxon>
    </lineage>
</organism>
<evidence type="ECO:0000313" key="4">
    <source>
        <dbReference type="EMBL" id="KAJ9168914.1"/>
    </source>
</evidence>
<keyword evidence="2" id="KW-0560">Oxidoreductase</keyword>
<dbReference type="EMBL" id="JARPOI010000011">
    <property type="protein sequence ID" value="KAJ9168914.1"/>
    <property type="molecule type" value="Genomic_DNA"/>
</dbReference>
<dbReference type="Pfam" id="PF08240">
    <property type="entry name" value="ADH_N"/>
    <property type="match status" value="1"/>
</dbReference>
<dbReference type="PANTHER" id="PTHR48106:SF8">
    <property type="entry name" value="OS02G0805600 PROTEIN"/>
    <property type="match status" value="1"/>
</dbReference>